<evidence type="ECO:0000256" key="1">
    <source>
        <dbReference type="SAM" id="MobiDB-lite"/>
    </source>
</evidence>
<protein>
    <submittedName>
        <fullName evidence="2">Uncharacterized protein</fullName>
    </submittedName>
</protein>
<sequence>MKQRRLKPCTAKSTKPPPGVYYRLSVNNRKRKGRPVHGAALIDRGKVSSLHFLQYNYSIPKTNISNIPNAQKNIFLSGLTKYITNDIL</sequence>
<organism evidence="2">
    <name type="scientific">Myoviridae sp. ctbWL16</name>
    <dbReference type="NCBI Taxonomy" id="2826668"/>
    <lineage>
        <taxon>Viruses</taxon>
        <taxon>Duplodnaviria</taxon>
        <taxon>Heunggongvirae</taxon>
        <taxon>Uroviricota</taxon>
        <taxon>Caudoviricetes</taxon>
    </lineage>
</organism>
<reference evidence="2" key="1">
    <citation type="journal article" date="2021" name="Proc. Natl. Acad. Sci. U.S.A.">
        <title>A Catalog of Tens of Thousands of Viruses from Human Metagenomes Reveals Hidden Associations with Chronic Diseases.</title>
        <authorList>
            <person name="Tisza M.J."/>
            <person name="Buck C.B."/>
        </authorList>
    </citation>
    <scope>NUCLEOTIDE SEQUENCE</scope>
    <source>
        <strain evidence="2">CtbWL16</strain>
    </source>
</reference>
<feature type="region of interest" description="Disordered" evidence="1">
    <location>
        <begin position="1"/>
        <end position="23"/>
    </location>
</feature>
<evidence type="ECO:0000313" key="2">
    <source>
        <dbReference type="EMBL" id="DAD85099.1"/>
    </source>
</evidence>
<accession>A0A8S5MT10</accession>
<dbReference type="EMBL" id="BK014973">
    <property type="protein sequence ID" value="DAD85099.1"/>
    <property type="molecule type" value="Genomic_DNA"/>
</dbReference>
<name>A0A8S5MT10_9CAUD</name>
<proteinExistence type="predicted"/>